<dbReference type="AlphaFoldDB" id="A0A947GDV1"/>
<evidence type="ECO:0000256" key="4">
    <source>
        <dbReference type="SAM" id="Phobius"/>
    </source>
</evidence>
<dbReference type="GO" id="GO:0005886">
    <property type="term" value="C:plasma membrane"/>
    <property type="evidence" value="ECO:0007669"/>
    <property type="project" value="TreeGrafter"/>
</dbReference>
<proteinExistence type="predicted"/>
<evidence type="ECO:0000259" key="5">
    <source>
        <dbReference type="PROSITE" id="PS50850"/>
    </source>
</evidence>
<reference evidence="6 7" key="1">
    <citation type="submission" date="2021-06" db="EMBL/GenBank/DDBJ databases">
        <authorList>
            <person name="Grouzdev D.S."/>
            <person name="Koziaeva V."/>
        </authorList>
    </citation>
    <scope>NUCLEOTIDE SEQUENCE [LARGE SCALE GENOMIC DNA]</scope>
    <source>
        <strain evidence="6 7">22</strain>
    </source>
</reference>
<evidence type="ECO:0000256" key="2">
    <source>
        <dbReference type="ARBA" id="ARBA00022989"/>
    </source>
</evidence>
<feature type="transmembrane region" description="Helical" evidence="4">
    <location>
        <begin position="139"/>
        <end position="163"/>
    </location>
</feature>
<sequence length="395" mass="39948">MTERVENGAGWALAGPAACFGALLVVIGFARFGYTALVPALVHEGWTTPTGAGYLASANFSGYLLGALTAVPIARWVPVAAMVRLALVVTAASFAASAFDFGLIWLAVWRFLPGFTGSVVMVLAPMTILAAVPPARRAGMVGLMFTGIGLGIALSGTLVPMLAGLGVAAAWMILAAASAAVAVATWRIWGQVAGAVPVAAAAAPAEPMRRPVAVALLFVAYALDAAGFVPHTVYWVDYVARELGLGYGVGGTQWILFGIGAAVGPLAVARVAGWIGFGPAVVLFFLLKAAAVLLPVFMTGLPALAVSSILVGALTPGIASLTAGYSAELAGPGRQRAAWGLMTSGFAGTQTAAASLFATLLGRTGDYPLMYEIGAGLLFAGAALALATLFGRRPA</sequence>
<evidence type="ECO:0000256" key="3">
    <source>
        <dbReference type="ARBA" id="ARBA00023136"/>
    </source>
</evidence>
<dbReference type="EMBL" id="JAHHZF010000008">
    <property type="protein sequence ID" value="MBT9291197.1"/>
    <property type="molecule type" value="Genomic_DNA"/>
</dbReference>
<accession>A0A947GDV1</accession>
<feature type="transmembrane region" description="Helical" evidence="4">
    <location>
        <begin position="254"/>
        <end position="273"/>
    </location>
</feature>
<feature type="transmembrane region" description="Helical" evidence="4">
    <location>
        <begin position="54"/>
        <end position="73"/>
    </location>
</feature>
<feature type="transmembrane region" description="Helical" evidence="4">
    <location>
        <begin position="85"/>
        <end position="108"/>
    </location>
</feature>
<organism evidence="6 7">
    <name type="scientific">Prosthecodimorpha staleyi</name>
    <dbReference type="NCBI Taxonomy" id="2840188"/>
    <lineage>
        <taxon>Bacteria</taxon>
        <taxon>Pseudomonadati</taxon>
        <taxon>Pseudomonadota</taxon>
        <taxon>Alphaproteobacteria</taxon>
        <taxon>Hyphomicrobiales</taxon>
        <taxon>Ancalomicrobiaceae</taxon>
        <taxon>Prosthecodimorpha</taxon>
    </lineage>
</organism>
<feature type="transmembrane region" description="Helical" evidence="4">
    <location>
        <begin position="12"/>
        <end position="34"/>
    </location>
</feature>
<dbReference type="Gene3D" id="1.20.1250.20">
    <property type="entry name" value="MFS general substrate transporter like domains"/>
    <property type="match status" value="2"/>
</dbReference>
<keyword evidence="1 4" id="KW-0812">Transmembrane</keyword>
<keyword evidence="2 4" id="KW-1133">Transmembrane helix</keyword>
<name>A0A947GDV1_9HYPH</name>
<dbReference type="RefSeq" id="WP_261969765.1">
    <property type="nucleotide sequence ID" value="NZ_JAHHZF010000008.1"/>
</dbReference>
<dbReference type="PANTHER" id="PTHR23537:SF1">
    <property type="entry name" value="SUGAR TRANSPORTER"/>
    <property type="match status" value="1"/>
</dbReference>
<evidence type="ECO:0000256" key="1">
    <source>
        <dbReference type="ARBA" id="ARBA00022692"/>
    </source>
</evidence>
<feature type="transmembrane region" description="Helical" evidence="4">
    <location>
        <begin position="169"/>
        <end position="190"/>
    </location>
</feature>
<gene>
    <name evidence="6" type="ORF">KL771_17155</name>
</gene>
<feature type="transmembrane region" description="Helical" evidence="4">
    <location>
        <begin position="373"/>
        <end position="391"/>
    </location>
</feature>
<protein>
    <submittedName>
        <fullName evidence="6">MFS transporter</fullName>
    </submittedName>
</protein>
<dbReference type="InterPro" id="IPR020846">
    <property type="entry name" value="MFS_dom"/>
</dbReference>
<feature type="transmembrane region" description="Helical" evidence="4">
    <location>
        <begin position="114"/>
        <end position="132"/>
    </location>
</feature>
<feature type="transmembrane region" description="Helical" evidence="4">
    <location>
        <begin position="211"/>
        <end position="234"/>
    </location>
</feature>
<dbReference type="GO" id="GO:0022857">
    <property type="term" value="F:transmembrane transporter activity"/>
    <property type="evidence" value="ECO:0007669"/>
    <property type="project" value="InterPro"/>
</dbReference>
<feature type="domain" description="Major facilitator superfamily (MFS) profile" evidence="5">
    <location>
        <begin position="14"/>
        <end position="395"/>
    </location>
</feature>
<dbReference type="InterPro" id="IPR010645">
    <property type="entry name" value="MFS_4"/>
</dbReference>
<dbReference type="PROSITE" id="PS50850">
    <property type="entry name" value="MFS"/>
    <property type="match status" value="1"/>
</dbReference>
<keyword evidence="7" id="KW-1185">Reference proteome</keyword>
<dbReference type="SUPFAM" id="SSF103473">
    <property type="entry name" value="MFS general substrate transporter"/>
    <property type="match status" value="1"/>
</dbReference>
<comment type="caution">
    <text evidence="6">The sequence shown here is derived from an EMBL/GenBank/DDBJ whole genome shotgun (WGS) entry which is preliminary data.</text>
</comment>
<keyword evidence="3 4" id="KW-0472">Membrane</keyword>
<evidence type="ECO:0000313" key="7">
    <source>
        <dbReference type="Proteomes" id="UP000766595"/>
    </source>
</evidence>
<evidence type="ECO:0000313" key="6">
    <source>
        <dbReference type="EMBL" id="MBT9291197.1"/>
    </source>
</evidence>
<dbReference type="Proteomes" id="UP000766595">
    <property type="component" value="Unassembled WGS sequence"/>
</dbReference>
<feature type="transmembrane region" description="Helical" evidence="4">
    <location>
        <begin position="304"/>
        <end position="325"/>
    </location>
</feature>
<feature type="transmembrane region" description="Helical" evidence="4">
    <location>
        <begin position="337"/>
        <end position="361"/>
    </location>
</feature>
<dbReference type="Pfam" id="PF06779">
    <property type="entry name" value="MFS_4"/>
    <property type="match status" value="1"/>
</dbReference>
<dbReference type="InterPro" id="IPR036259">
    <property type="entry name" value="MFS_trans_sf"/>
</dbReference>
<dbReference type="PANTHER" id="PTHR23537">
    <property type="match status" value="1"/>
</dbReference>
<feature type="transmembrane region" description="Helical" evidence="4">
    <location>
        <begin position="280"/>
        <end position="298"/>
    </location>
</feature>